<sequence length="69" mass="8146">MSSLRSCRLSSDRLNSDLFTVRKERKHRRRKKHQHQLLHHRNLIATLDITTDKTGDSAPLMFSNHHTQS</sequence>
<organism evidence="1 2">
    <name type="scientific">Pleuronectes platessa</name>
    <name type="common">European plaice</name>
    <dbReference type="NCBI Taxonomy" id="8262"/>
    <lineage>
        <taxon>Eukaryota</taxon>
        <taxon>Metazoa</taxon>
        <taxon>Chordata</taxon>
        <taxon>Craniata</taxon>
        <taxon>Vertebrata</taxon>
        <taxon>Euteleostomi</taxon>
        <taxon>Actinopterygii</taxon>
        <taxon>Neopterygii</taxon>
        <taxon>Teleostei</taxon>
        <taxon>Neoteleostei</taxon>
        <taxon>Acanthomorphata</taxon>
        <taxon>Carangaria</taxon>
        <taxon>Pleuronectiformes</taxon>
        <taxon>Pleuronectoidei</taxon>
        <taxon>Pleuronectidae</taxon>
        <taxon>Pleuronectes</taxon>
    </lineage>
</organism>
<evidence type="ECO:0000313" key="2">
    <source>
        <dbReference type="Proteomes" id="UP001153269"/>
    </source>
</evidence>
<keyword evidence="2" id="KW-1185">Reference proteome</keyword>
<dbReference type="AlphaFoldDB" id="A0A9N7TTL7"/>
<evidence type="ECO:0000313" key="1">
    <source>
        <dbReference type="EMBL" id="CAB1418557.1"/>
    </source>
</evidence>
<reference evidence="1" key="1">
    <citation type="submission" date="2020-03" db="EMBL/GenBank/DDBJ databases">
        <authorList>
            <person name="Weist P."/>
        </authorList>
    </citation>
    <scope>NUCLEOTIDE SEQUENCE</scope>
</reference>
<proteinExistence type="predicted"/>
<gene>
    <name evidence="1" type="ORF">PLEPLA_LOCUS6383</name>
</gene>
<name>A0A9N7TTL7_PLEPL</name>
<protein>
    <submittedName>
        <fullName evidence="1">Uncharacterized protein</fullName>
    </submittedName>
</protein>
<accession>A0A9N7TTL7</accession>
<dbReference type="EMBL" id="CADEAL010000332">
    <property type="protein sequence ID" value="CAB1418557.1"/>
    <property type="molecule type" value="Genomic_DNA"/>
</dbReference>
<comment type="caution">
    <text evidence="1">The sequence shown here is derived from an EMBL/GenBank/DDBJ whole genome shotgun (WGS) entry which is preliminary data.</text>
</comment>
<dbReference type="Proteomes" id="UP001153269">
    <property type="component" value="Unassembled WGS sequence"/>
</dbReference>